<protein>
    <recommendedName>
        <fullName evidence="3">Thioesterase family protein</fullName>
    </recommendedName>
</protein>
<dbReference type="SUPFAM" id="SSF54637">
    <property type="entry name" value="Thioesterase/thiol ester dehydrase-isomerase"/>
    <property type="match status" value="1"/>
</dbReference>
<evidence type="ECO:0000313" key="1">
    <source>
        <dbReference type="EMBL" id="GAA5144686.1"/>
    </source>
</evidence>
<reference evidence="2" key="1">
    <citation type="journal article" date="2019" name="Int. J. Syst. Evol. Microbiol.">
        <title>The Global Catalogue of Microorganisms (GCM) 10K type strain sequencing project: providing services to taxonomists for standard genome sequencing and annotation.</title>
        <authorList>
            <consortium name="The Broad Institute Genomics Platform"/>
            <consortium name="The Broad Institute Genome Sequencing Center for Infectious Disease"/>
            <person name="Wu L."/>
            <person name="Ma J."/>
        </authorList>
    </citation>
    <scope>NUCLEOTIDE SEQUENCE [LARGE SCALE GENOMIC DNA]</scope>
    <source>
        <strain evidence="2">JCM 18459</strain>
    </source>
</reference>
<keyword evidence="2" id="KW-1185">Reference proteome</keyword>
<evidence type="ECO:0000313" key="2">
    <source>
        <dbReference type="Proteomes" id="UP001500221"/>
    </source>
</evidence>
<name>A0ABP9PD64_9ACTN</name>
<dbReference type="EMBL" id="BAABKG010000002">
    <property type="protein sequence ID" value="GAA5144686.1"/>
    <property type="molecule type" value="Genomic_DNA"/>
</dbReference>
<dbReference type="Gene3D" id="3.10.129.10">
    <property type="entry name" value="Hotdog Thioesterase"/>
    <property type="match status" value="1"/>
</dbReference>
<organism evidence="1 2">
    <name type="scientific">Nocardioides marinquilinus</name>
    <dbReference type="NCBI Taxonomy" id="1210400"/>
    <lineage>
        <taxon>Bacteria</taxon>
        <taxon>Bacillati</taxon>
        <taxon>Actinomycetota</taxon>
        <taxon>Actinomycetes</taxon>
        <taxon>Propionibacteriales</taxon>
        <taxon>Nocardioidaceae</taxon>
        <taxon>Nocardioides</taxon>
    </lineage>
</organism>
<accession>A0ABP9PD64</accession>
<sequence>MRVVPDDASTLTVPALFCGPPTSGNGGWTSGALAAVLDPSGEAPVRVRLRRPPPLDVPLGLVADGAGLSARHGEDVVAEAVRADVAPETVEAVPADVARAAEARYAGLTSHPFPTCYVCGTGRAPGDGMRIFPGRVDDDTEGRVRVAATWTPEQDADPATAWAALDCVGGWAGDLGERLMVLGTITAQVRELPRAGVEHVVVGGARGAEGRRTSTASTLWAEGRPIATAEHVWVAVAPEAVR</sequence>
<proteinExistence type="predicted"/>
<dbReference type="Proteomes" id="UP001500221">
    <property type="component" value="Unassembled WGS sequence"/>
</dbReference>
<evidence type="ECO:0008006" key="3">
    <source>
        <dbReference type="Google" id="ProtNLM"/>
    </source>
</evidence>
<comment type="caution">
    <text evidence="1">The sequence shown here is derived from an EMBL/GenBank/DDBJ whole genome shotgun (WGS) entry which is preliminary data.</text>
</comment>
<gene>
    <name evidence="1" type="ORF">GCM10023340_12750</name>
</gene>
<dbReference type="InterPro" id="IPR029069">
    <property type="entry name" value="HotDog_dom_sf"/>
</dbReference>